<dbReference type="InterPro" id="IPR023753">
    <property type="entry name" value="FAD/NAD-binding_dom"/>
</dbReference>
<dbReference type="AlphaFoldDB" id="A0A0B7MS71"/>
<comment type="cofactor">
    <cofactor evidence="4">
        <name>FAD</name>
        <dbReference type="ChEBI" id="CHEBI:57692"/>
    </cofactor>
</comment>
<dbReference type="Proteomes" id="UP000046155">
    <property type="component" value="Unassembled WGS sequence"/>
</dbReference>
<accession>A0A0B7MS71</accession>
<evidence type="ECO:0000256" key="1">
    <source>
        <dbReference type="ARBA" id="ARBA00009333"/>
    </source>
</evidence>
<dbReference type="PRINTS" id="PR00469">
    <property type="entry name" value="PNDRDTASEII"/>
</dbReference>
<comment type="similarity">
    <text evidence="1 4">Belongs to the class-II pyridine nucleotide-disulfide oxidoreductase family.</text>
</comment>
<feature type="domain" description="Thioredoxin" evidence="5">
    <location>
        <begin position="298"/>
        <end position="394"/>
    </location>
</feature>
<feature type="domain" description="FAD/NAD(P)-binding" evidence="6">
    <location>
        <begin position="2"/>
        <end position="285"/>
    </location>
</feature>
<evidence type="ECO:0000256" key="3">
    <source>
        <dbReference type="ARBA" id="ARBA00023002"/>
    </source>
</evidence>
<dbReference type="Gene3D" id="3.50.50.60">
    <property type="entry name" value="FAD/NAD(P)-binding domain"/>
    <property type="match status" value="2"/>
</dbReference>
<evidence type="ECO:0000256" key="4">
    <source>
        <dbReference type="RuleBase" id="RU003880"/>
    </source>
</evidence>
<organism evidence="7 8">
    <name type="scientific">Syntrophaceticus schinkii</name>
    <dbReference type="NCBI Taxonomy" id="499207"/>
    <lineage>
        <taxon>Bacteria</taxon>
        <taxon>Bacillati</taxon>
        <taxon>Bacillota</taxon>
        <taxon>Clostridia</taxon>
        <taxon>Thermoanaerobacterales</taxon>
        <taxon>Thermoanaerobacterales Family III. Incertae Sedis</taxon>
        <taxon>Syntrophaceticus</taxon>
    </lineage>
</organism>
<keyword evidence="4" id="KW-0274">FAD</keyword>
<dbReference type="PANTHER" id="PTHR48105">
    <property type="entry name" value="THIOREDOXIN REDUCTASE 1-RELATED-RELATED"/>
    <property type="match status" value="1"/>
</dbReference>
<dbReference type="InterPro" id="IPR005982">
    <property type="entry name" value="Thioredox_Rdtase"/>
</dbReference>
<dbReference type="InterPro" id="IPR036249">
    <property type="entry name" value="Thioredoxin-like_sf"/>
</dbReference>
<keyword evidence="8" id="KW-1185">Reference proteome</keyword>
<evidence type="ECO:0000313" key="8">
    <source>
        <dbReference type="Proteomes" id="UP000046155"/>
    </source>
</evidence>
<keyword evidence="3 4" id="KW-0560">Oxidoreductase</keyword>
<dbReference type="SUPFAM" id="SSF52833">
    <property type="entry name" value="Thioredoxin-like"/>
    <property type="match status" value="1"/>
</dbReference>
<keyword evidence="4" id="KW-0676">Redox-active center</keyword>
<dbReference type="EC" id="1.8.1.9" evidence="4"/>
<dbReference type="GO" id="GO:0005737">
    <property type="term" value="C:cytoplasm"/>
    <property type="evidence" value="ECO:0007669"/>
    <property type="project" value="InterPro"/>
</dbReference>
<dbReference type="EMBL" id="CDRZ01000296">
    <property type="protein sequence ID" value="CEO90532.1"/>
    <property type="molecule type" value="Genomic_DNA"/>
</dbReference>
<evidence type="ECO:0000259" key="6">
    <source>
        <dbReference type="Pfam" id="PF07992"/>
    </source>
</evidence>
<evidence type="ECO:0000313" key="7">
    <source>
        <dbReference type="EMBL" id="CEO90532.1"/>
    </source>
</evidence>
<dbReference type="GO" id="GO:0019430">
    <property type="term" value="P:removal of superoxide radicals"/>
    <property type="evidence" value="ECO:0007669"/>
    <property type="project" value="UniProtKB-UniRule"/>
</dbReference>
<comment type="catalytic activity">
    <reaction evidence="4">
        <text>[thioredoxin]-dithiol + NADP(+) = [thioredoxin]-disulfide + NADPH + H(+)</text>
        <dbReference type="Rhea" id="RHEA:20345"/>
        <dbReference type="Rhea" id="RHEA-COMP:10698"/>
        <dbReference type="Rhea" id="RHEA-COMP:10700"/>
        <dbReference type="ChEBI" id="CHEBI:15378"/>
        <dbReference type="ChEBI" id="CHEBI:29950"/>
        <dbReference type="ChEBI" id="CHEBI:50058"/>
        <dbReference type="ChEBI" id="CHEBI:57783"/>
        <dbReference type="ChEBI" id="CHEBI:58349"/>
        <dbReference type="EC" id="1.8.1.9"/>
    </reaction>
</comment>
<reference evidence="8" key="1">
    <citation type="submission" date="2015-01" db="EMBL/GenBank/DDBJ databases">
        <authorList>
            <person name="Manzoor Shahid"/>
            <person name="Zubair Saima"/>
        </authorList>
    </citation>
    <scope>NUCLEOTIDE SEQUENCE [LARGE SCALE GENOMIC DNA]</scope>
    <source>
        <strain evidence="8">Sp3</strain>
    </source>
</reference>
<dbReference type="Pfam" id="PF00085">
    <property type="entry name" value="Thioredoxin"/>
    <property type="match status" value="1"/>
</dbReference>
<dbReference type="RefSeq" id="WP_232294535.1">
    <property type="nucleotide sequence ID" value="NZ_CDRZ01000296.1"/>
</dbReference>
<proteinExistence type="inferred from homology"/>
<evidence type="ECO:0000256" key="2">
    <source>
        <dbReference type="ARBA" id="ARBA00022630"/>
    </source>
</evidence>
<dbReference type="Pfam" id="PF07992">
    <property type="entry name" value="Pyr_redox_2"/>
    <property type="match status" value="1"/>
</dbReference>
<sequence>MGGLAGLAAGVYGARARLKTVILEKGSTGGQAATTEELENYPGFPGGTTGRGLTKAMEDHARSFGTEIKKENVIDSDLGGETKVIKTKSGNEYRARAVVLASGAHPRSLKIKGEKELTGKGVSYCATCDADFFEELEVVVVGNGDAAVEEAIYLTKFADQVTIIVIHDQGILDCNKQSAERAFANPKIHWVWSSVLEEIKGDGIVESVVIKNIKTGQLTEMETNGVFFFVGTVPNTDFLQGKVDLDEKGYIMTNERMETSVSGVYAAGDARVKYLRQVVTAAADGAVAAVAAERYLAEEEFFKKQVSDFDGAVMAVFWAPQDEESIAAVALLEKTAQELGDRVKLVKIDASRSEVAVQRYQVTTIPAVLFFVKGEVAARISGQFTAIEIKEQIADLL</sequence>
<dbReference type="PRINTS" id="PR00368">
    <property type="entry name" value="FADPNR"/>
</dbReference>
<name>A0A0B7MS71_9FIRM</name>
<dbReference type="Gene3D" id="3.40.30.10">
    <property type="entry name" value="Glutaredoxin"/>
    <property type="match status" value="1"/>
</dbReference>
<dbReference type="CDD" id="cd02947">
    <property type="entry name" value="TRX_family"/>
    <property type="match status" value="1"/>
</dbReference>
<comment type="subunit">
    <text evidence="4">Homodimer.</text>
</comment>
<keyword evidence="2 4" id="KW-0285">Flavoprotein</keyword>
<dbReference type="GO" id="GO:0004791">
    <property type="term" value="F:thioredoxin-disulfide reductase (NADPH) activity"/>
    <property type="evidence" value="ECO:0007669"/>
    <property type="project" value="UniProtKB-UniRule"/>
</dbReference>
<dbReference type="InterPro" id="IPR013766">
    <property type="entry name" value="Thioredoxin_domain"/>
</dbReference>
<dbReference type="InterPro" id="IPR036188">
    <property type="entry name" value="FAD/NAD-bd_sf"/>
</dbReference>
<evidence type="ECO:0000259" key="5">
    <source>
        <dbReference type="Pfam" id="PF00085"/>
    </source>
</evidence>
<dbReference type="SUPFAM" id="SSF51905">
    <property type="entry name" value="FAD/NAD(P)-binding domain"/>
    <property type="match status" value="1"/>
</dbReference>
<gene>
    <name evidence="7" type="ORF">SSCH_940008</name>
</gene>
<dbReference type="InterPro" id="IPR050097">
    <property type="entry name" value="Ferredoxin-NADP_redctase_2"/>
</dbReference>
<dbReference type="NCBIfam" id="TIGR01292">
    <property type="entry name" value="TRX_reduct"/>
    <property type="match status" value="1"/>
</dbReference>
<protein>
    <recommendedName>
        <fullName evidence="4">Thioredoxin reductase</fullName>
        <ecNumber evidence="4">1.8.1.9</ecNumber>
    </recommendedName>
</protein>